<evidence type="ECO:0000313" key="2">
    <source>
        <dbReference type="Proteomes" id="UP000709437"/>
    </source>
</evidence>
<reference evidence="1" key="1">
    <citation type="submission" date="2021-05" db="EMBL/GenBank/DDBJ databases">
        <title>Whole genome sequence of Curtobacterium flaccumfaciens pv. flaccumfaciens strain CFBP 3417.</title>
        <authorList>
            <person name="Osdaghi E."/>
            <person name="Taghouti G."/>
            <person name="Portier P."/>
            <person name="Fazliarab A."/>
            <person name="Taghavi S.M."/>
            <person name="Briand M."/>
            <person name="Le-Saux M."/>
            <person name="Jacques M.-A."/>
        </authorList>
    </citation>
    <scope>NUCLEOTIDE SEQUENCE</scope>
    <source>
        <strain evidence="1">CFBP 3417</strain>
    </source>
</reference>
<dbReference type="RefSeq" id="WP_214563253.1">
    <property type="nucleotide sequence ID" value="NZ_JAHEWX010000015.1"/>
</dbReference>
<sequence>MTPTTTAQRSPQPLYGDVSVDPTVLLSLSALRARKRLHEAPGLVAYVRTLMVPAGAQRSDGQPRGGSKEPPAPFRIDAVDESDSVYAQLLNWIGYWSAELVIAAPVTATYAWSNEREVQGFRAGTTAEGAGLLVQNLTTWLLLHQDKILRHQQAGEYFTDVSQIIRDLHGKFPRTSRGMRPVLPRPCPLCDEPEMGVDWSSDQLDDFTLTCNHCGYQGDTAALLRDRDIRRILGDMRVEYAPEPSEWWTKKQAASELRITPQTLNRYIQHDHLPTQTADGTVYVNADELRGLWRQKRIRDKEHRAEKSST</sequence>
<proteinExistence type="predicted"/>
<accession>A0A9Q2W703</accession>
<gene>
    <name evidence="1" type="ORF">KK103_11855</name>
</gene>
<name>A0A9Q2W703_9MICO</name>
<dbReference type="Proteomes" id="UP000709437">
    <property type="component" value="Unassembled WGS sequence"/>
</dbReference>
<evidence type="ECO:0000313" key="1">
    <source>
        <dbReference type="EMBL" id="MBT1542459.1"/>
    </source>
</evidence>
<dbReference type="AlphaFoldDB" id="A0A9Q2W703"/>
<comment type="caution">
    <text evidence="1">The sequence shown here is derived from an EMBL/GenBank/DDBJ whole genome shotgun (WGS) entry which is preliminary data.</text>
</comment>
<dbReference type="EMBL" id="JAHEWX010000015">
    <property type="protein sequence ID" value="MBT1542459.1"/>
    <property type="molecule type" value="Genomic_DNA"/>
</dbReference>
<organism evidence="1 2">
    <name type="scientific">Curtobacterium flaccumfaciens pv. flaccumfaciens</name>
    <dbReference type="NCBI Taxonomy" id="138532"/>
    <lineage>
        <taxon>Bacteria</taxon>
        <taxon>Bacillati</taxon>
        <taxon>Actinomycetota</taxon>
        <taxon>Actinomycetes</taxon>
        <taxon>Micrococcales</taxon>
        <taxon>Microbacteriaceae</taxon>
        <taxon>Curtobacterium</taxon>
    </lineage>
</organism>
<protein>
    <recommendedName>
        <fullName evidence="3">Helix-turn-helix domain-containing protein</fullName>
    </recommendedName>
</protein>
<evidence type="ECO:0008006" key="3">
    <source>
        <dbReference type="Google" id="ProtNLM"/>
    </source>
</evidence>